<keyword evidence="2" id="KW-0547">Nucleotide-binding</keyword>
<dbReference type="PANTHER" id="PTHR43788:SF8">
    <property type="entry name" value="DNA-BINDING PROTEIN SMUBP-2"/>
    <property type="match status" value="1"/>
</dbReference>
<feature type="domain" description="DNA2/NAM7 helicase helicase" evidence="7">
    <location>
        <begin position="316"/>
        <end position="434"/>
    </location>
</feature>
<evidence type="ECO:0000313" key="10">
    <source>
        <dbReference type="EMBL" id="MBD1321581.1"/>
    </source>
</evidence>
<sequence length="1429" mass="156011">MADGTDTAQTDREQTDRGQTDRGQTDPGQTDPGRTDQADQVVRLLGYLRELVRSRSEVVSDVEHHPGLVWVGKSTDVPIRVGAGAGQAVIELAPDSQGYDAVSRLIDELHDSPETLELVLANALVTVRDVESAGDPRIREHLVTQQVVADRDDDTAAIRVTIGTGATPMMHDTYLLAPIDGVDLAAAVKVRGKITELVSPVGSQVSELVDTWLRQVRADSATVSLSVDMRPALVLRRRGVTAALAFYDAILAELRETAGIENDPDRPGRGEVPIGLAQLVAPIEAPERLAALTRSGALPAEDLVRDALYPLPANVEQRDVLAQLGVDSGVVVEGPPGTGKTHTIANLTAALLAKGQRVLVTSEKAHALQVIRDMLPPELRDLAVSIADVGQDDFEAMVSGVEAIAERKAGHQPRVVAAEIADLIDKRGQAIGKRERVLRELWMARESETEVHEWVAGEYRGTAAEVVRQCNDDKHRYDWLPGPVEGALPPLDAGEFEELLELLRTTDGATTRLGQRLPDLADHLPDSADLEQICERIGRRPHEPMVGSGSLLSILSGVDSRRLVRIKDVCDHLAVSAGEVASFPPLVADMADRLLAGQAAHLWSRVTTLSPIIGEAAERDRAIGAHVIATEGARPGDSSIFRAAADHLAAGGRWRGRLLRSAEQRAVEESGVRATVDGVEATDEQSLRLVADHLSVFDAVQQVQKVLADLHVPVDNSGSRSAQLNSLVRLDNQLAWISELMAGRDQLVRELEAISPGGPRPRSVAEVTEVAVQAGVIAATNDAVLAEHELAECAYRLSAEVDRGPSPEGDALVAALAKADAQAIKSARRDWSAARGELEAQTALDLYTLRLRNKAPEFYGLLYETAHDDSWPPRLRDVGAAWSWRRAQTWALERSDPTLEARLQAELDEHEADIEQFTARLTAAYAWRECLDRMSVAQVQALQSYRDHMINLGKGSGKHANRFRAAARAAMEHAQGAVPAWIMSISQVAETVDPHRNAFDVVIVDEASQADITSSFLLWLAPRVIVVGDDRQCAPTGLSGTTLDDAFAKLDAHLPDLPQYLRDGLTPRSSLFSLLRSRFGHLIRLREHFRSMPEIIEFSSRQFYSGAPLLPVRQFGADRLPPLRSVAVDDGVAGGQGASVVNENEAAAIVAALATCLDDPAYDGLDFGVIALQGTKQVDEITRRLRAAVSEDDWRSRRIRVGTPPDFQGDERHVMMLSMVVSDPSAIAPLTRAESQRRINVAASRAMDQMWLFHSIDLDALKTNDLRYSLLDYVRAGQGPTNPPMPSDVSDIERQQPFSSLFEQQVFNRLADRGYYVVPSMTINNRVIDLVVTGADARMAVECDGDSFRTTGEQARSDMERERELRRCGWYFWRVRESEFELDPDRALDGLWEVLDRRGVKPGSITPLPADAAATSDNRWDPIDLSTGE</sequence>
<evidence type="ECO:0000256" key="2">
    <source>
        <dbReference type="ARBA" id="ARBA00022741"/>
    </source>
</evidence>
<name>A0ABR7WFM9_9ACTN</name>
<dbReference type="InterPro" id="IPR041677">
    <property type="entry name" value="DNA2/NAM7_AAA_11"/>
</dbReference>
<feature type="compositionally biased region" description="Basic and acidic residues" evidence="6">
    <location>
        <begin position="9"/>
        <end position="24"/>
    </location>
</feature>
<dbReference type="InterPro" id="IPR050534">
    <property type="entry name" value="Coronavir_polyprotein_1ab"/>
</dbReference>
<evidence type="ECO:0000259" key="7">
    <source>
        <dbReference type="Pfam" id="PF13086"/>
    </source>
</evidence>
<evidence type="ECO:0000256" key="3">
    <source>
        <dbReference type="ARBA" id="ARBA00022801"/>
    </source>
</evidence>
<dbReference type="InterPro" id="IPR027417">
    <property type="entry name" value="P-loop_NTPase"/>
</dbReference>
<evidence type="ECO:0000256" key="1">
    <source>
        <dbReference type="ARBA" id="ARBA00007913"/>
    </source>
</evidence>
<organism evidence="10 11">
    <name type="scientific">Gordonia hankookensis</name>
    <dbReference type="NCBI Taxonomy" id="589403"/>
    <lineage>
        <taxon>Bacteria</taxon>
        <taxon>Bacillati</taxon>
        <taxon>Actinomycetota</taxon>
        <taxon>Actinomycetes</taxon>
        <taxon>Mycobacteriales</taxon>
        <taxon>Gordoniaceae</taxon>
        <taxon>Gordonia</taxon>
    </lineage>
</organism>
<protein>
    <submittedName>
        <fullName evidence="10">ATP-binding protein</fullName>
    </submittedName>
</protein>
<comment type="caution">
    <text evidence="10">The sequence shown here is derived from an EMBL/GenBank/DDBJ whole genome shotgun (WGS) entry which is preliminary data.</text>
</comment>
<dbReference type="Pfam" id="PF13086">
    <property type="entry name" value="AAA_11"/>
    <property type="match status" value="1"/>
</dbReference>
<dbReference type="SUPFAM" id="SSF52540">
    <property type="entry name" value="P-loop containing nucleoside triphosphate hydrolases"/>
    <property type="match status" value="1"/>
</dbReference>
<dbReference type="Pfam" id="PF13087">
    <property type="entry name" value="AAA_12"/>
    <property type="match status" value="1"/>
</dbReference>
<dbReference type="EMBL" id="JACWMS010000004">
    <property type="protein sequence ID" value="MBD1321581.1"/>
    <property type="molecule type" value="Genomic_DNA"/>
</dbReference>
<dbReference type="Proteomes" id="UP000602395">
    <property type="component" value="Unassembled WGS sequence"/>
</dbReference>
<gene>
    <name evidence="10" type="ORF">IDF66_18530</name>
</gene>
<feature type="region of interest" description="Disordered" evidence="6">
    <location>
        <begin position="1405"/>
        <end position="1429"/>
    </location>
</feature>
<feature type="domain" description="Restriction endonuclease type II-like" evidence="9">
    <location>
        <begin position="1302"/>
        <end position="1395"/>
    </location>
</feature>
<evidence type="ECO:0000256" key="6">
    <source>
        <dbReference type="SAM" id="MobiDB-lite"/>
    </source>
</evidence>
<dbReference type="InterPro" id="IPR011335">
    <property type="entry name" value="Restrct_endonuc-II-like"/>
</dbReference>
<keyword evidence="3" id="KW-0378">Hydrolase</keyword>
<evidence type="ECO:0000256" key="4">
    <source>
        <dbReference type="ARBA" id="ARBA00022806"/>
    </source>
</evidence>
<keyword evidence="4" id="KW-0347">Helicase</keyword>
<feature type="region of interest" description="Disordered" evidence="6">
    <location>
        <begin position="1"/>
        <end position="39"/>
    </location>
</feature>
<reference evidence="10 11" key="1">
    <citation type="submission" date="2020-09" db="EMBL/GenBank/DDBJ databases">
        <title>Novel species in genus Gordonia.</title>
        <authorList>
            <person name="Zhang G."/>
        </authorList>
    </citation>
    <scope>NUCLEOTIDE SEQUENCE [LARGE SCALE GENOMIC DNA]</scope>
    <source>
        <strain evidence="10 11">ON-33</strain>
    </source>
</reference>
<dbReference type="InterPro" id="IPR049468">
    <property type="entry name" value="Restrct_endonuc-II-like_dom"/>
</dbReference>
<dbReference type="CDD" id="cd18808">
    <property type="entry name" value="SF1_C_Upf1"/>
    <property type="match status" value="1"/>
</dbReference>
<dbReference type="Gene3D" id="3.40.50.300">
    <property type="entry name" value="P-loop containing nucleotide triphosphate hydrolases"/>
    <property type="match status" value="3"/>
</dbReference>
<dbReference type="InterPro" id="IPR047187">
    <property type="entry name" value="SF1_C_Upf1"/>
</dbReference>
<keyword evidence="11" id="KW-1185">Reference proteome</keyword>
<dbReference type="GO" id="GO:0005524">
    <property type="term" value="F:ATP binding"/>
    <property type="evidence" value="ECO:0007669"/>
    <property type="project" value="UniProtKB-KW"/>
</dbReference>
<evidence type="ECO:0000259" key="8">
    <source>
        <dbReference type="Pfam" id="PF13087"/>
    </source>
</evidence>
<feature type="domain" description="DNA2/NAM7 helicase-like C-terminal" evidence="8">
    <location>
        <begin position="1069"/>
        <end position="1252"/>
    </location>
</feature>
<dbReference type="InterPro" id="IPR041679">
    <property type="entry name" value="DNA2/NAM7-like_C"/>
</dbReference>
<evidence type="ECO:0000313" key="11">
    <source>
        <dbReference type="Proteomes" id="UP000602395"/>
    </source>
</evidence>
<dbReference type="Gene3D" id="3.40.960.10">
    <property type="entry name" value="VSR Endonuclease"/>
    <property type="match status" value="1"/>
</dbReference>
<dbReference type="SUPFAM" id="SSF52980">
    <property type="entry name" value="Restriction endonuclease-like"/>
    <property type="match status" value="1"/>
</dbReference>
<keyword evidence="5 10" id="KW-0067">ATP-binding</keyword>
<dbReference type="Pfam" id="PF18741">
    <property type="entry name" value="MTES_1575"/>
    <property type="match status" value="1"/>
</dbReference>
<accession>A0ABR7WFM9</accession>
<dbReference type="PANTHER" id="PTHR43788">
    <property type="entry name" value="DNA2/NAM7 HELICASE FAMILY MEMBER"/>
    <property type="match status" value="1"/>
</dbReference>
<dbReference type="RefSeq" id="WP_190268122.1">
    <property type="nucleotide sequence ID" value="NZ_BAABAD010000002.1"/>
</dbReference>
<evidence type="ECO:0000256" key="5">
    <source>
        <dbReference type="ARBA" id="ARBA00022840"/>
    </source>
</evidence>
<comment type="similarity">
    <text evidence="1">Belongs to the DNA2/NAM7 helicase family.</text>
</comment>
<evidence type="ECO:0000259" key="9">
    <source>
        <dbReference type="Pfam" id="PF18741"/>
    </source>
</evidence>
<proteinExistence type="inferred from homology"/>